<sequence>MSIRMLEAELAKTRRSVSLFQAKSGLPITFNERSTDRVASLEITPVLTWQHYQAQLARLTNPTSDEQSAQAEEQVQEIDRAVENVEKTEAVNSQEYQAQEEEKQAQAAEHEAQEEEHAAQLPPVFNIFLKRLKILWRNWIMSNRLTENQLRKQSGNNEDRQGPSPSGLQMVRYTPDRNNNSVGDNGGSGSRFPGAQRKFKSFAPRNAAVDRQSSPRPEARILRQPALEGLKNSTRKESPRRGDRNKSDHEAATRGARRRRERLAPTSFTRKPALQSVGGGRSSIKSKTGSTNPSSACTRRTEEFDTKGISSSR</sequence>
<accession>A0A2Z7DBY3</accession>
<name>A0A2Z7DBY3_9LAMI</name>
<reference evidence="2 3" key="1">
    <citation type="journal article" date="2015" name="Proc. Natl. Acad. Sci. U.S.A.">
        <title>The resurrection genome of Boea hygrometrica: A blueprint for survival of dehydration.</title>
        <authorList>
            <person name="Xiao L."/>
            <person name="Yang G."/>
            <person name="Zhang L."/>
            <person name="Yang X."/>
            <person name="Zhao S."/>
            <person name="Ji Z."/>
            <person name="Zhou Q."/>
            <person name="Hu M."/>
            <person name="Wang Y."/>
            <person name="Chen M."/>
            <person name="Xu Y."/>
            <person name="Jin H."/>
            <person name="Xiao X."/>
            <person name="Hu G."/>
            <person name="Bao F."/>
            <person name="Hu Y."/>
            <person name="Wan P."/>
            <person name="Li L."/>
            <person name="Deng X."/>
            <person name="Kuang T."/>
            <person name="Xiang C."/>
            <person name="Zhu J.K."/>
            <person name="Oliver M.J."/>
            <person name="He Y."/>
        </authorList>
    </citation>
    <scope>NUCLEOTIDE SEQUENCE [LARGE SCALE GENOMIC DNA]</scope>
    <source>
        <strain evidence="3">cv. XS01</strain>
    </source>
</reference>
<gene>
    <name evidence="2" type="ORF">F511_04418</name>
</gene>
<dbReference type="AlphaFoldDB" id="A0A2Z7DBY3"/>
<feature type="compositionally biased region" description="Basic and acidic residues" evidence="1">
    <location>
        <begin position="234"/>
        <end position="252"/>
    </location>
</feature>
<feature type="compositionally biased region" description="Basic and acidic residues" evidence="1">
    <location>
        <begin position="100"/>
        <end position="117"/>
    </location>
</feature>
<feature type="compositionally biased region" description="Polar residues" evidence="1">
    <location>
        <begin position="283"/>
        <end position="298"/>
    </location>
</feature>
<evidence type="ECO:0000313" key="3">
    <source>
        <dbReference type="Proteomes" id="UP000250235"/>
    </source>
</evidence>
<feature type="region of interest" description="Disordered" evidence="1">
    <location>
        <begin position="150"/>
        <end position="313"/>
    </location>
</feature>
<dbReference type="Proteomes" id="UP000250235">
    <property type="component" value="Unassembled WGS sequence"/>
</dbReference>
<protein>
    <submittedName>
        <fullName evidence="2">Uncharacterized protein</fullName>
    </submittedName>
</protein>
<evidence type="ECO:0000256" key="1">
    <source>
        <dbReference type="SAM" id="MobiDB-lite"/>
    </source>
</evidence>
<organism evidence="2 3">
    <name type="scientific">Dorcoceras hygrometricum</name>
    <dbReference type="NCBI Taxonomy" id="472368"/>
    <lineage>
        <taxon>Eukaryota</taxon>
        <taxon>Viridiplantae</taxon>
        <taxon>Streptophyta</taxon>
        <taxon>Embryophyta</taxon>
        <taxon>Tracheophyta</taxon>
        <taxon>Spermatophyta</taxon>
        <taxon>Magnoliopsida</taxon>
        <taxon>eudicotyledons</taxon>
        <taxon>Gunneridae</taxon>
        <taxon>Pentapetalae</taxon>
        <taxon>asterids</taxon>
        <taxon>lamiids</taxon>
        <taxon>Lamiales</taxon>
        <taxon>Gesneriaceae</taxon>
        <taxon>Didymocarpoideae</taxon>
        <taxon>Trichosporeae</taxon>
        <taxon>Loxocarpinae</taxon>
        <taxon>Dorcoceras</taxon>
    </lineage>
</organism>
<dbReference type="EMBL" id="KQ989117">
    <property type="protein sequence ID" value="KZV54796.1"/>
    <property type="molecule type" value="Genomic_DNA"/>
</dbReference>
<proteinExistence type="predicted"/>
<keyword evidence="3" id="KW-1185">Reference proteome</keyword>
<feature type="region of interest" description="Disordered" evidence="1">
    <location>
        <begin position="90"/>
        <end position="117"/>
    </location>
</feature>
<evidence type="ECO:0000313" key="2">
    <source>
        <dbReference type="EMBL" id="KZV54796.1"/>
    </source>
</evidence>